<reference evidence="1" key="1">
    <citation type="submission" date="2020-11" db="EMBL/GenBank/DDBJ databases">
        <authorList>
            <consortium name="DOE Joint Genome Institute"/>
            <person name="Ahrendt S."/>
            <person name="Riley R."/>
            <person name="Andreopoulos W."/>
            <person name="Labutti K."/>
            <person name="Pangilinan J."/>
            <person name="Ruiz-Duenas F.J."/>
            <person name="Barrasa J.M."/>
            <person name="Sanchez-Garcia M."/>
            <person name="Camarero S."/>
            <person name="Miyauchi S."/>
            <person name="Serrano A."/>
            <person name="Linde D."/>
            <person name="Babiker R."/>
            <person name="Drula E."/>
            <person name="Ayuso-Fernandez I."/>
            <person name="Pacheco R."/>
            <person name="Padilla G."/>
            <person name="Ferreira P."/>
            <person name="Barriuso J."/>
            <person name="Kellner H."/>
            <person name="Castanera R."/>
            <person name="Alfaro M."/>
            <person name="Ramirez L."/>
            <person name="Pisabarro A.G."/>
            <person name="Kuo A."/>
            <person name="Tritt A."/>
            <person name="Lipzen A."/>
            <person name="He G."/>
            <person name="Yan M."/>
            <person name="Ng V."/>
            <person name="Cullen D."/>
            <person name="Martin F."/>
            <person name="Rosso M.-N."/>
            <person name="Henrissat B."/>
            <person name="Hibbett D."/>
            <person name="Martinez A.T."/>
            <person name="Grigoriev I.V."/>
        </authorList>
    </citation>
    <scope>NUCLEOTIDE SEQUENCE</scope>
    <source>
        <strain evidence="1">MF-IS2</strain>
    </source>
</reference>
<proteinExistence type="predicted"/>
<dbReference type="EMBL" id="MU151057">
    <property type="protein sequence ID" value="KAF9454036.1"/>
    <property type="molecule type" value="Genomic_DNA"/>
</dbReference>
<dbReference type="AlphaFoldDB" id="A0A9P5XRJ5"/>
<name>A0A9P5XRJ5_9AGAR</name>
<gene>
    <name evidence="1" type="ORF">P691DRAFT_530845</name>
</gene>
<evidence type="ECO:0000313" key="2">
    <source>
        <dbReference type="Proteomes" id="UP000807342"/>
    </source>
</evidence>
<protein>
    <submittedName>
        <fullName evidence="1">Uncharacterized protein</fullName>
    </submittedName>
</protein>
<keyword evidence="2" id="KW-1185">Reference proteome</keyword>
<dbReference type="Proteomes" id="UP000807342">
    <property type="component" value="Unassembled WGS sequence"/>
</dbReference>
<comment type="caution">
    <text evidence="1">The sequence shown here is derived from an EMBL/GenBank/DDBJ whole genome shotgun (WGS) entry which is preliminary data.</text>
</comment>
<sequence>MAGAQVLNILLPHHHTPSLPCSPPSISTTTPTTICTSTTTPTLTPEVPTQMQMESLSMTTPLSPPLILPPSTRTLPQPASPASLSPAPAQARILRILFVPPYDRMSTLVYQCLSRAMRTSTMMMTMTMTTMKTTALTQTKSMAPRKSL</sequence>
<accession>A0A9P5XRJ5</accession>
<organism evidence="1 2">
    <name type="scientific">Macrolepiota fuliginosa MF-IS2</name>
    <dbReference type="NCBI Taxonomy" id="1400762"/>
    <lineage>
        <taxon>Eukaryota</taxon>
        <taxon>Fungi</taxon>
        <taxon>Dikarya</taxon>
        <taxon>Basidiomycota</taxon>
        <taxon>Agaricomycotina</taxon>
        <taxon>Agaricomycetes</taxon>
        <taxon>Agaricomycetidae</taxon>
        <taxon>Agaricales</taxon>
        <taxon>Agaricineae</taxon>
        <taxon>Agaricaceae</taxon>
        <taxon>Macrolepiota</taxon>
    </lineage>
</organism>
<evidence type="ECO:0000313" key="1">
    <source>
        <dbReference type="EMBL" id="KAF9454036.1"/>
    </source>
</evidence>